<organism evidence="5 8">
    <name type="scientific">Enterococcus faecalis</name>
    <name type="common">Streptococcus faecalis</name>
    <dbReference type="NCBI Taxonomy" id="1351"/>
    <lineage>
        <taxon>Bacteria</taxon>
        <taxon>Bacillati</taxon>
        <taxon>Bacillota</taxon>
        <taxon>Bacilli</taxon>
        <taxon>Lactobacillales</taxon>
        <taxon>Enterococcaceae</taxon>
        <taxon>Enterococcus</taxon>
    </lineage>
</organism>
<comment type="similarity">
    <text evidence="1">Belongs to the UPF0346 family.</text>
</comment>
<dbReference type="Pfam" id="PF06855">
    <property type="entry name" value="YozE_SAM_like"/>
    <property type="match status" value="1"/>
</dbReference>
<dbReference type="Proteomes" id="UP000292223">
    <property type="component" value="Unassembled WGS sequence"/>
</dbReference>
<dbReference type="HAMAP" id="MF_01538">
    <property type="entry name" value="UPF0346"/>
    <property type="match status" value="1"/>
</dbReference>
<evidence type="ECO:0000313" key="4">
    <source>
        <dbReference type="EMBL" id="RYU36185.1"/>
    </source>
</evidence>
<evidence type="ECO:0000259" key="2">
    <source>
        <dbReference type="Pfam" id="PF06855"/>
    </source>
</evidence>
<feature type="domain" description="YozE SAM-like" evidence="2">
    <location>
        <begin position="4"/>
        <end position="69"/>
    </location>
</feature>
<dbReference type="RefSeq" id="WP_002357449.1">
    <property type="nucleotide sequence ID" value="NZ_AP017623.1"/>
</dbReference>
<dbReference type="Gene3D" id="1.10.150.260">
    <property type="entry name" value="YozE SAM-like"/>
    <property type="match status" value="1"/>
</dbReference>
<evidence type="ECO:0000256" key="1">
    <source>
        <dbReference type="HAMAP-Rule" id="MF_01538"/>
    </source>
</evidence>
<evidence type="ECO:0000313" key="3">
    <source>
        <dbReference type="EMBL" id="ROX34915.1"/>
    </source>
</evidence>
<dbReference type="AlphaFoldDB" id="A0A1B4XP56"/>
<evidence type="ECO:0000313" key="6">
    <source>
        <dbReference type="Proteomes" id="UP000281488"/>
    </source>
</evidence>
<reference evidence="3 6" key="1">
    <citation type="submission" date="2018-10" db="EMBL/GenBank/DDBJ databases">
        <title>Genotypes and phenotypes of Enterococci isolated from broiler chickens.</title>
        <authorList>
            <person name="Muhammad A.R."/>
            <person name="Diarra M.S."/>
        </authorList>
    </citation>
    <scope>NUCLEOTIDE SEQUENCE [LARGE SCALE GENOMIC DNA]</scope>
    <source>
        <strain evidence="3 6">LIT2 A36'</strain>
    </source>
</reference>
<evidence type="ECO:0000313" key="8">
    <source>
        <dbReference type="Proteomes" id="UP000305511"/>
    </source>
</evidence>
<dbReference type="NCBIfam" id="NF010193">
    <property type="entry name" value="PRK13672.1"/>
    <property type="match status" value="1"/>
</dbReference>
<dbReference type="InterPro" id="IPR036806">
    <property type="entry name" value="YozE_SAM-like_sf"/>
</dbReference>
<reference evidence="5 8" key="2">
    <citation type="submission" date="2019-02" db="EMBL/GenBank/DDBJ databases">
        <title>Bacteria dissemination in different level of health care in South Africa: the effectiveness of infections prevention and control.</title>
        <authorList>
            <person name="Shobo C."/>
            <person name="Amoako D.G."/>
            <person name="Allam M."/>
            <person name="Ismail A."/>
            <person name="Bester L.A."/>
            <person name="Essack S.Y."/>
        </authorList>
    </citation>
    <scope>NUCLEOTIDE SEQUENCE [LARGE SCALE GENOMIC DNA]</scope>
    <source>
        <strain evidence="5 8">2SIL2</strain>
    </source>
</reference>
<dbReference type="EMBL" id="RKMZ01000001">
    <property type="protein sequence ID" value="ROX34915.1"/>
    <property type="molecule type" value="Genomic_DNA"/>
</dbReference>
<dbReference type="PIRSF" id="PIRSF037262">
    <property type="entry name" value="UCP037262"/>
    <property type="match status" value="1"/>
</dbReference>
<dbReference type="OMA" id="WLMTNRN"/>
<accession>A0A1B4XP56</accession>
<dbReference type="InterPro" id="IPR010673">
    <property type="entry name" value="UPF0346"/>
</dbReference>
<name>A0A1B4XP56_ENTFL</name>
<dbReference type="Proteomes" id="UP000281488">
    <property type="component" value="Unassembled WGS sequence"/>
</dbReference>
<reference evidence="4 7" key="3">
    <citation type="submission" date="2019-02" db="EMBL/GenBank/DDBJ databases">
        <title>From farm to fork: dissemination of Tn554::fexA-optrA in linezolid-resistant Enterococcus faecalis clones from chicken feces and meat in Tunisia.</title>
        <authorList>
            <person name="Tedim A.P."/>
            <person name="Elghaieb H."/>
            <person name="Abbassi M.S."/>
            <person name="Novais C."/>
            <person name="Hassen A."/>
            <person name="Peixe L."/>
            <person name="Freitas A.R."/>
        </authorList>
    </citation>
    <scope>NUCLEOTIDE SEQUENCE [LARGE SCALE GENOMIC DNA]</scope>
    <source>
        <strain evidence="4 7">728T</strain>
    </source>
</reference>
<evidence type="ECO:0000313" key="5">
    <source>
        <dbReference type="EMBL" id="TKK89975.1"/>
    </source>
</evidence>
<dbReference type="InterPro" id="IPR023089">
    <property type="entry name" value="YozE_SAM-like"/>
</dbReference>
<comment type="caution">
    <text evidence="5">The sequence shown here is derived from an EMBL/GenBank/DDBJ whole genome shotgun (WGS) entry which is preliminary data.</text>
</comment>
<dbReference type="EMBL" id="SIYF01000079">
    <property type="protein sequence ID" value="TKK89975.1"/>
    <property type="molecule type" value="Genomic_DNA"/>
</dbReference>
<dbReference type="SUPFAM" id="SSF140652">
    <property type="entry name" value="YozE-like"/>
    <property type="match status" value="1"/>
</dbReference>
<protein>
    <recommendedName>
        <fullName evidence="1">UPF0346 protein EGW16_00855</fullName>
    </recommendedName>
</protein>
<dbReference type="Proteomes" id="UP000305511">
    <property type="component" value="Unassembled WGS sequence"/>
</dbReference>
<sequence>MRRSFYHYLMTLKGPAKDPETDFANEAAKDIQFPKQTEDYHELSSYLEMNADYLSNMDIFDELWEKYLENNK</sequence>
<dbReference type="EMBL" id="SEWT01000001">
    <property type="protein sequence ID" value="RYU36185.1"/>
    <property type="molecule type" value="Genomic_DNA"/>
</dbReference>
<gene>
    <name evidence="3" type="ORF">EGW16_00855</name>
    <name evidence="4" type="ORF">EU507_02740</name>
    <name evidence="5" type="ORF">EY666_03880</name>
</gene>
<proteinExistence type="inferred from homology"/>
<evidence type="ECO:0000313" key="7">
    <source>
        <dbReference type="Proteomes" id="UP000292223"/>
    </source>
</evidence>